<protein>
    <submittedName>
        <fullName evidence="1">Uncharacterized protein</fullName>
    </submittedName>
</protein>
<dbReference type="EMBL" id="FOSK01000004">
    <property type="protein sequence ID" value="SFK38669.1"/>
    <property type="molecule type" value="Genomic_DNA"/>
</dbReference>
<gene>
    <name evidence="1" type="ORF">SAMN04488518_104401</name>
</gene>
<dbReference type="Proteomes" id="UP000199598">
    <property type="component" value="Unassembled WGS sequence"/>
</dbReference>
<accession>A0A1I3Z569</accession>
<comment type="caution">
    <text evidence="1">The sequence shown here is derived from an EMBL/GenBank/DDBJ whole genome shotgun (WGS) entry which is preliminary data.</text>
</comment>
<organism evidence="1 2">
    <name type="scientific">Pseudovibrio ascidiaceicola</name>
    <dbReference type="NCBI Taxonomy" id="285279"/>
    <lineage>
        <taxon>Bacteria</taxon>
        <taxon>Pseudomonadati</taxon>
        <taxon>Pseudomonadota</taxon>
        <taxon>Alphaproteobacteria</taxon>
        <taxon>Hyphomicrobiales</taxon>
        <taxon>Stappiaceae</taxon>
        <taxon>Pseudovibrio</taxon>
    </lineage>
</organism>
<keyword evidence="2" id="KW-1185">Reference proteome</keyword>
<sequence length="99" mass="10755">MKDYTALKLLPRKGQGNIVCMISSPVAFNNSIASCCEWCQAQVLTCSNDALIPVGMLEGIIITRPLQGELQSDTPPLEMEQLSFTNAEADISLLLRVGE</sequence>
<reference evidence="1 2" key="1">
    <citation type="submission" date="2016-10" db="EMBL/GenBank/DDBJ databases">
        <authorList>
            <person name="Varghese N."/>
            <person name="Submissions S."/>
        </authorList>
    </citation>
    <scope>NUCLEOTIDE SEQUENCE [LARGE SCALE GENOMIC DNA]</scope>
    <source>
        <strain evidence="1 2">DSM 16392</strain>
    </source>
</reference>
<proteinExistence type="predicted"/>
<name>A0A1I3Z569_9HYPH</name>
<evidence type="ECO:0000313" key="2">
    <source>
        <dbReference type="Proteomes" id="UP000199598"/>
    </source>
</evidence>
<evidence type="ECO:0000313" key="1">
    <source>
        <dbReference type="EMBL" id="SFK38669.1"/>
    </source>
</evidence>
<dbReference type="PROSITE" id="PS51257">
    <property type="entry name" value="PROKAR_LIPOPROTEIN"/>
    <property type="match status" value="1"/>
</dbReference>